<keyword evidence="3" id="KW-1185">Reference proteome</keyword>
<dbReference type="Proteomes" id="UP000295455">
    <property type="component" value="Unassembled WGS sequence"/>
</dbReference>
<evidence type="ECO:0000313" key="3">
    <source>
        <dbReference type="Proteomes" id="UP000295455"/>
    </source>
</evidence>
<dbReference type="OrthoDB" id="1425128at2"/>
<feature type="chain" id="PRO_5020479772" description="Secreted protein (Por secretion system target)" evidence="1">
    <location>
        <begin position="22"/>
        <end position="269"/>
    </location>
</feature>
<dbReference type="RefSeq" id="WP_132217821.1">
    <property type="nucleotide sequence ID" value="NZ_OX156936.1"/>
</dbReference>
<proteinExistence type="predicted"/>
<evidence type="ECO:0008006" key="4">
    <source>
        <dbReference type="Google" id="ProtNLM"/>
    </source>
</evidence>
<accession>A0A4R1RH63</accession>
<sequence>MKQKLLYFILTVLFFTANLQAQDKIWDFANPSANWPLNFAGASTPTIIDNLALVPGSGITNLGQIDGNNTSWTDGFTGSQRIKQNGAGVDTGIIPETDMVFIPTKRHMYFAVNGACTVKIWFRGGGTSARTLYVTDGSAVVGKFTTANTDQQIETFNYSGGAANLYIFGVDNAFNLYKMEVSPASALNTTTLGLGSKVSAVSTNLQAIGNRIFVSNVKTSSEVNIYSITGALVKSFKTNSDIDFAFKTGLFIATIKTSEGQKVVKLLTN</sequence>
<dbReference type="EMBL" id="SLUP01000005">
    <property type="protein sequence ID" value="TCL65398.1"/>
    <property type="molecule type" value="Genomic_DNA"/>
</dbReference>
<protein>
    <recommendedName>
        <fullName evidence="4">Secreted protein (Por secretion system target)</fullName>
    </recommendedName>
</protein>
<comment type="caution">
    <text evidence="2">The sequence shown here is derived from an EMBL/GenBank/DDBJ whole genome shotgun (WGS) entry which is preliminary data.</text>
</comment>
<reference evidence="2 3" key="1">
    <citation type="submission" date="2019-03" db="EMBL/GenBank/DDBJ databases">
        <title>Genomic Encyclopedia of Type Strains, Phase IV (KMG-IV): sequencing the most valuable type-strain genomes for metagenomic binning, comparative biology and taxonomic classification.</title>
        <authorList>
            <person name="Goeker M."/>
        </authorList>
    </citation>
    <scope>NUCLEOTIDE SEQUENCE [LARGE SCALE GENOMIC DNA]</scope>
    <source>
        <strain evidence="2 3">DSM 18792</strain>
    </source>
</reference>
<gene>
    <name evidence="2" type="ORF">EV196_10553</name>
</gene>
<dbReference type="AlphaFoldDB" id="A0A4R1RH63"/>
<keyword evidence="1" id="KW-0732">Signal</keyword>
<evidence type="ECO:0000256" key="1">
    <source>
        <dbReference type="SAM" id="SignalP"/>
    </source>
</evidence>
<name>A0A4R1RH63_9FLAO</name>
<organism evidence="2 3">
    <name type="scientific">Mariniflexile fucanivorans</name>
    <dbReference type="NCBI Taxonomy" id="264023"/>
    <lineage>
        <taxon>Bacteria</taxon>
        <taxon>Pseudomonadati</taxon>
        <taxon>Bacteroidota</taxon>
        <taxon>Flavobacteriia</taxon>
        <taxon>Flavobacteriales</taxon>
        <taxon>Flavobacteriaceae</taxon>
        <taxon>Mariniflexile</taxon>
    </lineage>
</organism>
<feature type="signal peptide" evidence="1">
    <location>
        <begin position="1"/>
        <end position="21"/>
    </location>
</feature>
<evidence type="ECO:0000313" key="2">
    <source>
        <dbReference type="EMBL" id="TCL65398.1"/>
    </source>
</evidence>